<keyword evidence="14" id="KW-1185">Reference proteome</keyword>
<dbReference type="GO" id="GO:0051607">
    <property type="term" value="P:defense response to virus"/>
    <property type="evidence" value="ECO:0007669"/>
    <property type="project" value="UniProtKB-KW"/>
</dbReference>
<dbReference type="Pfam" id="PF00078">
    <property type="entry name" value="RVT_1"/>
    <property type="match status" value="1"/>
</dbReference>
<evidence type="ECO:0000256" key="8">
    <source>
        <dbReference type="ARBA" id="ARBA00034120"/>
    </source>
</evidence>
<dbReference type="InterPro" id="IPR043502">
    <property type="entry name" value="DNA/RNA_pol_sf"/>
</dbReference>
<evidence type="ECO:0000256" key="1">
    <source>
        <dbReference type="ARBA" id="ARBA00012493"/>
    </source>
</evidence>
<dbReference type="SUPFAM" id="SSF56672">
    <property type="entry name" value="DNA/RNA polymerases"/>
    <property type="match status" value="1"/>
</dbReference>
<dbReference type="Proteomes" id="UP000583454">
    <property type="component" value="Unassembled WGS sequence"/>
</dbReference>
<dbReference type="InterPro" id="IPR000477">
    <property type="entry name" value="RT_dom"/>
</dbReference>
<dbReference type="PANTHER" id="PTHR34047">
    <property type="entry name" value="NUCLEAR INTRON MATURASE 1, MITOCHONDRIAL-RELATED"/>
    <property type="match status" value="1"/>
</dbReference>
<dbReference type="GO" id="GO:0003964">
    <property type="term" value="F:RNA-directed DNA polymerase activity"/>
    <property type="evidence" value="ECO:0007669"/>
    <property type="project" value="UniProtKB-KW"/>
</dbReference>
<evidence type="ECO:0000259" key="12">
    <source>
        <dbReference type="PROSITE" id="PS50878"/>
    </source>
</evidence>
<evidence type="ECO:0000256" key="5">
    <source>
        <dbReference type="ARBA" id="ARBA00022842"/>
    </source>
</evidence>
<dbReference type="EMBL" id="JACHOP010000028">
    <property type="protein sequence ID" value="MBB5759767.1"/>
    <property type="molecule type" value="Genomic_DNA"/>
</dbReference>
<dbReference type="CDD" id="cd03487">
    <property type="entry name" value="RT_Bac_retron_II"/>
    <property type="match status" value="1"/>
</dbReference>
<keyword evidence="11" id="KW-0472">Membrane</keyword>
<dbReference type="GO" id="GO:0003723">
    <property type="term" value="F:RNA binding"/>
    <property type="evidence" value="ECO:0007669"/>
    <property type="project" value="InterPro"/>
</dbReference>
<keyword evidence="3" id="KW-0548">Nucleotidyltransferase</keyword>
<evidence type="ECO:0000256" key="4">
    <source>
        <dbReference type="ARBA" id="ARBA00022723"/>
    </source>
</evidence>
<comment type="catalytic activity">
    <reaction evidence="9">
        <text>DNA(n) + a 2'-deoxyribonucleoside 5'-triphosphate = DNA(n+1) + diphosphate</text>
        <dbReference type="Rhea" id="RHEA:22508"/>
        <dbReference type="Rhea" id="RHEA-COMP:17339"/>
        <dbReference type="Rhea" id="RHEA-COMP:17340"/>
        <dbReference type="ChEBI" id="CHEBI:33019"/>
        <dbReference type="ChEBI" id="CHEBI:61560"/>
        <dbReference type="ChEBI" id="CHEBI:173112"/>
        <dbReference type="EC" id="2.7.7.49"/>
    </reaction>
</comment>
<dbReference type="GO" id="GO:0046872">
    <property type="term" value="F:metal ion binding"/>
    <property type="evidence" value="ECO:0007669"/>
    <property type="project" value="UniProtKB-KW"/>
</dbReference>
<dbReference type="AlphaFoldDB" id="A0A840ZSG2"/>
<dbReference type="EC" id="2.7.7.49" evidence="1"/>
<keyword evidence="5" id="KW-0460">Magnesium</keyword>
<feature type="transmembrane region" description="Helical" evidence="11">
    <location>
        <begin position="570"/>
        <end position="603"/>
    </location>
</feature>
<evidence type="ECO:0000256" key="6">
    <source>
        <dbReference type="ARBA" id="ARBA00022918"/>
    </source>
</evidence>
<dbReference type="PANTHER" id="PTHR34047:SF7">
    <property type="entry name" value="RNA-DIRECTED DNA POLYMERASE"/>
    <property type="match status" value="1"/>
</dbReference>
<reference evidence="13 14" key="1">
    <citation type="submission" date="2020-08" db="EMBL/GenBank/DDBJ databases">
        <title>Genomic Encyclopedia of Type Strains, Phase IV (KMG-IV): sequencing the most valuable type-strain genomes for metagenomic binning, comparative biology and taxonomic classification.</title>
        <authorList>
            <person name="Goeker M."/>
        </authorList>
    </citation>
    <scope>NUCLEOTIDE SEQUENCE [LARGE SCALE GENOMIC DNA]</scope>
    <source>
        <strain evidence="13 14">DSM 2163</strain>
    </source>
</reference>
<comment type="similarity">
    <text evidence="8">Belongs to the bacterial reverse transcriptase family.</text>
</comment>
<evidence type="ECO:0000256" key="7">
    <source>
        <dbReference type="ARBA" id="ARBA00023118"/>
    </source>
</evidence>
<evidence type="ECO:0000256" key="11">
    <source>
        <dbReference type="SAM" id="Phobius"/>
    </source>
</evidence>
<keyword evidence="11" id="KW-0812">Transmembrane</keyword>
<feature type="compositionally biased region" description="Basic and acidic residues" evidence="10">
    <location>
        <begin position="517"/>
        <end position="526"/>
    </location>
</feature>
<evidence type="ECO:0000256" key="9">
    <source>
        <dbReference type="ARBA" id="ARBA00048173"/>
    </source>
</evidence>
<organism evidence="13 14">
    <name type="scientific">Methylorubrum rhodinum</name>
    <dbReference type="NCBI Taxonomy" id="29428"/>
    <lineage>
        <taxon>Bacteria</taxon>
        <taxon>Pseudomonadati</taxon>
        <taxon>Pseudomonadota</taxon>
        <taxon>Alphaproteobacteria</taxon>
        <taxon>Hyphomicrobiales</taxon>
        <taxon>Methylobacteriaceae</taxon>
        <taxon>Methylorubrum</taxon>
    </lineage>
</organism>
<evidence type="ECO:0000256" key="10">
    <source>
        <dbReference type="SAM" id="MobiDB-lite"/>
    </source>
</evidence>
<protein>
    <recommendedName>
        <fullName evidence="1">RNA-directed DNA polymerase</fullName>
        <ecNumber evidence="1">2.7.7.49</ecNumber>
    </recommendedName>
</protein>
<keyword evidence="2" id="KW-0808">Transferase</keyword>
<keyword evidence="7" id="KW-0051">Antiviral defense</keyword>
<keyword evidence="11" id="KW-1133">Transmembrane helix</keyword>
<comment type="caution">
    <text evidence="13">The sequence shown here is derived from an EMBL/GenBank/DDBJ whole genome shotgun (WGS) entry which is preliminary data.</text>
</comment>
<feature type="region of interest" description="Disordered" evidence="10">
    <location>
        <begin position="515"/>
        <end position="563"/>
    </location>
</feature>
<feature type="domain" description="Reverse transcriptase" evidence="12">
    <location>
        <begin position="164"/>
        <end position="396"/>
    </location>
</feature>
<dbReference type="RefSeq" id="WP_183573143.1">
    <property type="nucleotide sequence ID" value="NZ_JACHOP010000028.1"/>
</dbReference>
<evidence type="ECO:0000256" key="3">
    <source>
        <dbReference type="ARBA" id="ARBA00022695"/>
    </source>
</evidence>
<accession>A0A840ZSG2</accession>
<name>A0A840ZSG2_9HYPH</name>
<evidence type="ECO:0000256" key="2">
    <source>
        <dbReference type="ARBA" id="ARBA00022679"/>
    </source>
</evidence>
<keyword evidence="6 13" id="KW-0695">RNA-directed DNA polymerase</keyword>
<evidence type="ECO:0000313" key="14">
    <source>
        <dbReference type="Proteomes" id="UP000583454"/>
    </source>
</evidence>
<dbReference type="InterPro" id="IPR051083">
    <property type="entry name" value="GrpII_Intron_Splice-Mob/Def"/>
</dbReference>
<sequence length="611" mass="67264">MSTQPGSLTRQQLYDRIRESSKDEVILEEMIRLGFWPDGADRPNVPADLIRRRGEISRELADLHRREALWRDPEAALKEMHRRRKKAALERRRETKLRNARTRHERALAWHARRNEDVLHLGEGVSAGLLAPDETGREPGPGLPRLANPKALAQAMGIPMGELRFLAYDRALATVSHYRRFTIPKKTGGTRLISAPMPRLKRAQYWVLDALLAHAPVHESAHGFVPGRSIVTNASAHVGRDVVVNLDLKDFFPTLDYRRVKGKFRGLGYAEPVATVLALLCTEPDTDDIEIDGQRLHAARGPRRLPQGAPTSPALTNLICIRLDRRLTGLARNLGFTYTRYADDLTFSASGTAAEKVGPLLKYVGEIVAAEGFTVHPDKTRVMRRGRHQEVTGLTVNERVAVPRETLRRFRALLHALDRNGPAGRSWGRSADHAVLRAALGFAHFVRMVTPEAGAPLVAQTRRLAERHGVGVGEARPRIPSFRQRSAEGAVPLARWWSPAEPSAPRPDPILAEAEAEAAKAAEHARRPAAPGRSGLPSIGRAGPSGAARPLGDPEPPSGSGADGGTMKPWMVVLGVFVLFQAGAVVHPVIGLLVLVAAVVIGLRRWFRRRR</sequence>
<dbReference type="PROSITE" id="PS50878">
    <property type="entry name" value="RT_POL"/>
    <property type="match status" value="1"/>
</dbReference>
<proteinExistence type="inferred from homology"/>
<gene>
    <name evidence="13" type="ORF">HNR00_004501</name>
</gene>
<dbReference type="InterPro" id="IPR000123">
    <property type="entry name" value="Reverse_transcriptase_msDNA"/>
</dbReference>
<evidence type="ECO:0000313" key="13">
    <source>
        <dbReference type="EMBL" id="MBB5759767.1"/>
    </source>
</evidence>
<keyword evidence="4" id="KW-0479">Metal-binding</keyword>
<dbReference type="PRINTS" id="PR00866">
    <property type="entry name" value="RNADNAPOLMS"/>
</dbReference>